<dbReference type="EMBL" id="JAPVOI010000005">
    <property type="protein sequence ID" value="MCZ4093559.1"/>
    <property type="molecule type" value="Genomic_DNA"/>
</dbReference>
<proteinExistence type="predicted"/>
<evidence type="ECO:0000313" key="2">
    <source>
        <dbReference type="EMBL" id="MCZ4093559.1"/>
    </source>
</evidence>
<organism evidence="2 3">
    <name type="scientific">Sinorhizobium psoraleae</name>
    <dbReference type="NCBI Taxonomy" id="520838"/>
    <lineage>
        <taxon>Bacteria</taxon>
        <taxon>Pseudomonadati</taxon>
        <taxon>Pseudomonadota</taxon>
        <taxon>Alphaproteobacteria</taxon>
        <taxon>Hyphomicrobiales</taxon>
        <taxon>Rhizobiaceae</taxon>
        <taxon>Sinorhizobium/Ensifer group</taxon>
        <taxon>Sinorhizobium</taxon>
    </lineage>
</organism>
<dbReference type="RefSeq" id="WP_269285345.1">
    <property type="nucleotide sequence ID" value="NZ_JAPVOI010000005.1"/>
</dbReference>
<name>A0ABT4KNK1_9HYPH</name>
<protein>
    <submittedName>
        <fullName evidence="2">Uncharacterized protein</fullName>
    </submittedName>
</protein>
<evidence type="ECO:0000313" key="3">
    <source>
        <dbReference type="Proteomes" id="UP001079430"/>
    </source>
</evidence>
<evidence type="ECO:0000256" key="1">
    <source>
        <dbReference type="SAM" id="MobiDB-lite"/>
    </source>
</evidence>
<dbReference type="Proteomes" id="UP001079430">
    <property type="component" value="Unassembled WGS sequence"/>
</dbReference>
<keyword evidence="3" id="KW-1185">Reference proteome</keyword>
<comment type="caution">
    <text evidence="2">The sequence shown here is derived from an EMBL/GenBank/DDBJ whole genome shotgun (WGS) entry which is preliminary data.</text>
</comment>
<sequence length="156" mass="17680">MRDIEYGERTLRRLLILGATVWSDRPRIFDNARRVESTKMNRRFFLDMAAVSCLLRLRLQNDQCTLAVAVIVRGCWTRRAASGSFALETWFIRRLNSPNQAKNPFIEGEATQQGRSCRRKAVMESGDQGKPTGTNGLPGMLPRAETESFSEPSDKV</sequence>
<feature type="region of interest" description="Disordered" evidence="1">
    <location>
        <begin position="110"/>
        <end position="156"/>
    </location>
</feature>
<gene>
    <name evidence="2" type="ORF">O3W52_27465</name>
</gene>
<accession>A0ABT4KNK1</accession>
<reference evidence="2" key="1">
    <citation type="submission" date="2022-10" db="EMBL/GenBank/DDBJ databases">
        <title>Whole genome sequencing of three plant growth promoting bacteria isolated from Vachellia tortilis subsp. raddiana in Morocco.</title>
        <authorList>
            <person name="Hnini M."/>
            <person name="Zouagui R."/>
            <person name="Zouagui H."/>
            <person name="Chemao Elfihri M.-W."/>
            <person name="Ibrahimi A."/>
            <person name="Sbabou L."/>
            <person name="Aurag J."/>
        </authorList>
    </citation>
    <scope>NUCLEOTIDE SEQUENCE</scope>
    <source>
        <strain evidence="2">LMR678</strain>
    </source>
</reference>
<feature type="compositionally biased region" description="Polar residues" evidence="1">
    <location>
        <begin position="147"/>
        <end position="156"/>
    </location>
</feature>